<evidence type="ECO:0000313" key="3">
    <source>
        <dbReference type="Proteomes" id="UP001357733"/>
    </source>
</evidence>
<dbReference type="GO" id="GO:0003924">
    <property type="term" value="F:GTPase activity"/>
    <property type="evidence" value="ECO:0007669"/>
    <property type="project" value="InterPro"/>
</dbReference>
<dbReference type="InterPro" id="IPR027417">
    <property type="entry name" value="P-loop_NTPase"/>
</dbReference>
<dbReference type="EMBL" id="JAYKOT010000003">
    <property type="protein sequence ID" value="MEB3429152.1"/>
    <property type="molecule type" value="Genomic_DNA"/>
</dbReference>
<dbReference type="RefSeq" id="WP_324619331.1">
    <property type="nucleotide sequence ID" value="NZ_JAYKOT010000003.1"/>
</dbReference>
<dbReference type="AlphaFoldDB" id="A0AAW9MWS9"/>
<name>A0AAW9MWS9_9FIRM</name>
<dbReference type="InterPro" id="IPR010914">
    <property type="entry name" value="RsgA_GTPase_dom"/>
</dbReference>
<keyword evidence="3" id="KW-1185">Reference proteome</keyword>
<reference evidence="2 3" key="1">
    <citation type="submission" date="2024-01" db="EMBL/GenBank/DDBJ databases">
        <title>Complete genome sequence of Citroniella saccharovorans strain M6.X9, isolated from human fecal sample.</title>
        <authorList>
            <person name="Cheng G."/>
            <person name="Westerholm M."/>
            <person name="Schnurer A."/>
        </authorList>
    </citation>
    <scope>NUCLEOTIDE SEQUENCE [LARGE SCALE GENOMIC DNA]</scope>
    <source>
        <strain evidence="2 3">DSM 29873</strain>
    </source>
</reference>
<dbReference type="Proteomes" id="UP001357733">
    <property type="component" value="Unassembled WGS sequence"/>
</dbReference>
<comment type="caution">
    <text evidence="2">The sequence shown here is derived from an EMBL/GenBank/DDBJ whole genome shotgun (WGS) entry which is preliminary data.</text>
</comment>
<dbReference type="GO" id="GO:0005525">
    <property type="term" value="F:GTP binding"/>
    <property type="evidence" value="ECO:0007669"/>
    <property type="project" value="InterPro"/>
</dbReference>
<protein>
    <submittedName>
        <fullName evidence="2">GTPase RsgA</fullName>
    </submittedName>
</protein>
<dbReference type="SUPFAM" id="SSF52540">
    <property type="entry name" value="P-loop containing nucleoside triphosphate hydrolases"/>
    <property type="match status" value="1"/>
</dbReference>
<dbReference type="Pfam" id="PF03193">
    <property type="entry name" value="RsgA_GTPase"/>
    <property type="match status" value="1"/>
</dbReference>
<dbReference type="InterPro" id="IPR004881">
    <property type="entry name" value="Ribosome_biogen_GTPase_RsgA"/>
</dbReference>
<evidence type="ECO:0000259" key="1">
    <source>
        <dbReference type="Pfam" id="PF03193"/>
    </source>
</evidence>
<gene>
    <name evidence="2" type="primary">rsgA</name>
    <name evidence="2" type="ORF">VLK81_03795</name>
</gene>
<dbReference type="Gene3D" id="3.40.50.300">
    <property type="entry name" value="P-loop containing nucleotide triphosphate hydrolases"/>
    <property type="match status" value="1"/>
</dbReference>
<accession>A0AAW9MWS9</accession>
<feature type="domain" description="EngC GTPase" evidence="1">
    <location>
        <begin position="64"/>
        <end position="194"/>
    </location>
</feature>
<sequence length="235" mass="26530">MKEVSKIYRVVSTSSERYVISNILTTMETTTSSKFESVYQKYSGRPLAGDFVMLDENNKISIILKRKTEFCAESIDKRGRRIDLLASNVDQVFVVISVNRSFELSKLSRLVKICRLNKLNHAILVTKIDTVLYPNEYIDYLKSHFTDVNIIATSLETGEGLDKIAGLIKNRTTIFIGPQDGGKSSIIQYLVNGSKNFEKKNKKLPAELYFLDYGAAIIDTESIRTLGDVTGEVYE</sequence>
<evidence type="ECO:0000313" key="2">
    <source>
        <dbReference type="EMBL" id="MEB3429152.1"/>
    </source>
</evidence>
<proteinExistence type="predicted"/>
<organism evidence="2 3">
    <name type="scientific">Citroniella saccharovorans</name>
    <dbReference type="NCBI Taxonomy" id="2053367"/>
    <lineage>
        <taxon>Bacteria</taxon>
        <taxon>Bacillati</taxon>
        <taxon>Bacillota</taxon>
        <taxon>Tissierellia</taxon>
        <taxon>Tissierellales</taxon>
        <taxon>Peptoniphilaceae</taxon>
        <taxon>Citroniella</taxon>
    </lineage>
</organism>
<dbReference type="PANTHER" id="PTHR32120">
    <property type="entry name" value="SMALL RIBOSOMAL SUBUNIT BIOGENESIS GTPASE RSGA"/>
    <property type="match status" value="1"/>
</dbReference>